<reference evidence="2" key="1">
    <citation type="journal article" date="2019" name="Int. J. Syst. Evol. Microbiol.">
        <title>The Global Catalogue of Microorganisms (GCM) 10K type strain sequencing project: providing services to taxonomists for standard genome sequencing and annotation.</title>
        <authorList>
            <consortium name="The Broad Institute Genomics Platform"/>
            <consortium name="The Broad Institute Genome Sequencing Center for Infectious Disease"/>
            <person name="Wu L."/>
            <person name="Ma J."/>
        </authorList>
    </citation>
    <scope>NUCLEOTIDE SEQUENCE [LARGE SCALE GENOMIC DNA]</scope>
    <source>
        <strain evidence="2">CGMCC 1.13718</strain>
    </source>
</reference>
<dbReference type="SMART" id="SM00612">
    <property type="entry name" value="Kelch"/>
    <property type="match status" value="5"/>
</dbReference>
<evidence type="ECO:0000313" key="1">
    <source>
        <dbReference type="EMBL" id="MFC6632673.1"/>
    </source>
</evidence>
<dbReference type="Gene3D" id="2.120.10.80">
    <property type="entry name" value="Kelch-type beta propeller"/>
    <property type="match status" value="2"/>
</dbReference>
<gene>
    <name evidence="1" type="ORF">ACFQBM_05250</name>
</gene>
<sequence>MQEIYPAVYRGQIYVGGGLGAAPAGKGVMGSLAPMEQVFRFDPHGDRWSPIAALPVARHHLGLVSDEKSLFGIGGFSAVAGNAWQFEATVFRWSYGDPVWQRGPDLPRPQAESCYACANGDIHVIGGRTADGDTAHHWRLRDDDRWEKAAPLSLARNSAACVLLDGELYVMGGRIYDRGHENQSLVERYDPVADRWQMMAPLPVATAGTAAAVMDGEIYLFGGEALVDRETASERWSTYRDVWRYDPRRDSWSRAGVMPGRRHGMGAVALHNHIYLMGGASGAGIDGTLASVDILST</sequence>
<dbReference type="Pfam" id="PF24681">
    <property type="entry name" value="Kelch_KLHDC2_KLHL20_DRC7"/>
    <property type="match status" value="1"/>
</dbReference>
<dbReference type="EMBL" id="JBHSVR010000001">
    <property type="protein sequence ID" value="MFC6632673.1"/>
    <property type="molecule type" value="Genomic_DNA"/>
</dbReference>
<accession>A0ABW1YIU0</accession>
<dbReference type="SUPFAM" id="SSF117281">
    <property type="entry name" value="Kelch motif"/>
    <property type="match status" value="1"/>
</dbReference>
<dbReference type="PANTHER" id="PTHR45632">
    <property type="entry name" value="LD33804P"/>
    <property type="match status" value="1"/>
</dbReference>
<comment type="caution">
    <text evidence="1">The sequence shown here is derived from an EMBL/GenBank/DDBJ whole genome shotgun (WGS) entry which is preliminary data.</text>
</comment>
<name>A0ABW1YIU0_9GAMM</name>
<evidence type="ECO:0000313" key="2">
    <source>
        <dbReference type="Proteomes" id="UP001596425"/>
    </source>
</evidence>
<dbReference type="Proteomes" id="UP001596425">
    <property type="component" value="Unassembled WGS sequence"/>
</dbReference>
<keyword evidence="2" id="KW-1185">Reference proteome</keyword>
<dbReference type="RefSeq" id="WP_193191989.1">
    <property type="nucleotide sequence ID" value="NZ_JACZFR010000025.1"/>
</dbReference>
<dbReference type="InterPro" id="IPR015915">
    <property type="entry name" value="Kelch-typ_b-propeller"/>
</dbReference>
<proteinExistence type="predicted"/>
<organism evidence="1 2">
    <name type="scientific">Microbulbifer taiwanensis</name>
    <dbReference type="NCBI Taxonomy" id="986746"/>
    <lineage>
        <taxon>Bacteria</taxon>
        <taxon>Pseudomonadati</taxon>
        <taxon>Pseudomonadota</taxon>
        <taxon>Gammaproteobacteria</taxon>
        <taxon>Cellvibrionales</taxon>
        <taxon>Microbulbiferaceae</taxon>
        <taxon>Microbulbifer</taxon>
    </lineage>
</organism>
<protein>
    <submittedName>
        <fullName evidence="1">Kelch repeat-containing protein</fullName>
    </submittedName>
</protein>
<dbReference type="InterPro" id="IPR006652">
    <property type="entry name" value="Kelch_1"/>
</dbReference>